<feature type="chain" id="PRO_5032854581" description="Aspartate-semialdehyde dehydrogenase" evidence="1">
    <location>
        <begin position="24"/>
        <end position="190"/>
    </location>
</feature>
<protein>
    <recommendedName>
        <fullName evidence="4">Aspartate-semialdehyde dehydrogenase</fullName>
    </recommendedName>
</protein>
<dbReference type="EMBL" id="WTYF01000004">
    <property type="protein sequence ID" value="MXO50281.1"/>
    <property type="molecule type" value="Genomic_DNA"/>
</dbReference>
<feature type="signal peptide" evidence="1">
    <location>
        <begin position="1"/>
        <end position="23"/>
    </location>
</feature>
<organism evidence="2 3">
    <name type="scientific">Qipengyuania gaetbuli</name>
    <dbReference type="NCBI Taxonomy" id="266952"/>
    <lineage>
        <taxon>Bacteria</taxon>
        <taxon>Pseudomonadati</taxon>
        <taxon>Pseudomonadota</taxon>
        <taxon>Alphaproteobacteria</taxon>
        <taxon>Sphingomonadales</taxon>
        <taxon>Erythrobacteraceae</taxon>
        <taxon>Qipengyuania</taxon>
    </lineage>
</organism>
<evidence type="ECO:0000256" key="1">
    <source>
        <dbReference type="SAM" id="SignalP"/>
    </source>
</evidence>
<dbReference type="Proteomes" id="UP000444185">
    <property type="component" value="Unassembled WGS sequence"/>
</dbReference>
<name>A0A844XWN8_9SPHN</name>
<keyword evidence="3" id="KW-1185">Reference proteome</keyword>
<evidence type="ECO:0000313" key="3">
    <source>
        <dbReference type="Proteomes" id="UP000444185"/>
    </source>
</evidence>
<sequence>MIRHSLPLAALALALAACGEAETAPTDEATSGEQQAPAADRFEGTKLVVNANGVAGASADSAMVLRFGSPRADVEKLAESAWGTAGETSRQEECGAGPMDFVSYGPLQLAFQDDKFSGWFLQTGEGVATSDGIRPGVTIDALKSERQVREIESTLPGEFEYTTGDFGTIRGFSEQGTITGLQAGLSCFFR</sequence>
<dbReference type="PROSITE" id="PS51257">
    <property type="entry name" value="PROKAR_LIPOPROTEIN"/>
    <property type="match status" value="1"/>
</dbReference>
<evidence type="ECO:0008006" key="4">
    <source>
        <dbReference type="Google" id="ProtNLM"/>
    </source>
</evidence>
<keyword evidence="1" id="KW-0732">Signal</keyword>
<dbReference type="OrthoDB" id="878483at2"/>
<evidence type="ECO:0000313" key="2">
    <source>
        <dbReference type="EMBL" id="MXO50281.1"/>
    </source>
</evidence>
<accession>A0A844XWN8</accession>
<reference evidence="2 3" key="1">
    <citation type="submission" date="2019-12" db="EMBL/GenBank/DDBJ databases">
        <title>Genomic-based taxomic classification of the family Erythrobacteraceae.</title>
        <authorList>
            <person name="Xu L."/>
        </authorList>
    </citation>
    <scope>NUCLEOTIDE SEQUENCE [LARGE SCALE GENOMIC DNA]</scope>
    <source>
        <strain evidence="2 3">DSM 16225</strain>
    </source>
</reference>
<proteinExistence type="predicted"/>
<dbReference type="AlphaFoldDB" id="A0A844XWN8"/>
<gene>
    <name evidence="2" type="ORF">GRI42_03070</name>
</gene>
<comment type="caution">
    <text evidence="2">The sequence shown here is derived from an EMBL/GenBank/DDBJ whole genome shotgun (WGS) entry which is preliminary data.</text>
</comment>
<dbReference type="RefSeq" id="WP_160606810.1">
    <property type="nucleotide sequence ID" value="NZ_WTYF01000004.1"/>
</dbReference>